<keyword evidence="2" id="KW-1185">Reference proteome</keyword>
<sequence length="462" mass="52922">MSIVHRLIELCSQMRMMVAHHVQGHSSSGILQSEVLTGLSTEEILQKISEAGIEVTDVEAQRFRDNDVDGETVDCGLTETMVAYLFQGSFKKQAKFNQFVCKLKETVVTLTLEPVPPEECQQSCSTIPRNGANVRMPASFDIPAFPRHLQAKLDNKEPCQKNPKDRHIMIRVLYEAVAQYTMYPTTSEYVQVVKMLIVKYPFLKDLEGNGYAPSVLGEDPSSIETHVNVLHSQYQKMQPDFRIVQDRMQQTFAWRQKEIADGMTVEDTVKKYPFLRTPTGLCDELERIHPATGNLCKRFSEGFKCIVPKVLHLAQRKCPLFKFYLETKEEALTEDLPDIDFRAALIFLPYIFKENIDRFITLGETDLDSPYPTIQLTDRDCKMALARRAPNILKVDHIEVFRNSGIDEGILSAFCTYFVFNLAYPRHLKNTLMFLQRYIAKIVVDGDQPLSITVTRQINLLY</sequence>
<evidence type="ECO:0000313" key="2">
    <source>
        <dbReference type="Proteomes" id="UP000579812"/>
    </source>
</evidence>
<dbReference type="Proteomes" id="UP000579812">
    <property type="component" value="Unassembled WGS sequence"/>
</dbReference>
<comment type="caution">
    <text evidence="1">The sequence shown here is derived from an EMBL/GenBank/DDBJ whole genome shotgun (WGS) entry which is preliminary data.</text>
</comment>
<evidence type="ECO:0008006" key="3">
    <source>
        <dbReference type="Google" id="ProtNLM"/>
    </source>
</evidence>
<dbReference type="OrthoDB" id="10069372at2759"/>
<reference evidence="1 2" key="1">
    <citation type="submission" date="2020-04" db="EMBL/GenBank/DDBJ databases">
        <title>Chromosome-level genome assembly of a cyprinid fish Onychostoma macrolepis by integration of Nanopore Sequencing, Bionano and Hi-C technology.</title>
        <authorList>
            <person name="Wang D."/>
        </authorList>
    </citation>
    <scope>NUCLEOTIDE SEQUENCE [LARGE SCALE GENOMIC DNA]</scope>
    <source>
        <strain evidence="1">SWU-2019</strain>
        <tissue evidence="1">Muscle</tissue>
    </source>
</reference>
<dbReference type="AlphaFoldDB" id="A0A7J6D7H3"/>
<organism evidence="1 2">
    <name type="scientific">Onychostoma macrolepis</name>
    <dbReference type="NCBI Taxonomy" id="369639"/>
    <lineage>
        <taxon>Eukaryota</taxon>
        <taxon>Metazoa</taxon>
        <taxon>Chordata</taxon>
        <taxon>Craniata</taxon>
        <taxon>Vertebrata</taxon>
        <taxon>Euteleostomi</taxon>
        <taxon>Actinopterygii</taxon>
        <taxon>Neopterygii</taxon>
        <taxon>Teleostei</taxon>
        <taxon>Ostariophysi</taxon>
        <taxon>Cypriniformes</taxon>
        <taxon>Cyprinidae</taxon>
        <taxon>Acrossocheilinae</taxon>
        <taxon>Onychostoma</taxon>
    </lineage>
</organism>
<protein>
    <recommendedName>
        <fullName evidence="3">Sterile alpha motif domain-containing protein 3</fullName>
    </recommendedName>
</protein>
<dbReference type="EMBL" id="JAAMOB010000003">
    <property type="protein sequence ID" value="KAF4115238.1"/>
    <property type="molecule type" value="Genomic_DNA"/>
</dbReference>
<accession>A0A7J6D7H3</accession>
<dbReference type="PANTHER" id="PTHR31025:SF9">
    <property type="entry name" value="SI:DKEY-286J15.1"/>
    <property type="match status" value="1"/>
</dbReference>
<dbReference type="PANTHER" id="PTHR31025">
    <property type="entry name" value="SI:CH211-196P9.1-RELATED"/>
    <property type="match status" value="1"/>
</dbReference>
<evidence type="ECO:0000313" key="1">
    <source>
        <dbReference type="EMBL" id="KAF4115238.1"/>
    </source>
</evidence>
<gene>
    <name evidence="1" type="ORF">G5714_002727</name>
</gene>
<proteinExistence type="predicted"/>
<name>A0A7J6D7H3_9TELE</name>